<dbReference type="FunFam" id="3.40.47.10:FF:000019">
    <property type="entry name" value="Polyketide synthase type I"/>
    <property type="match status" value="2"/>
</dbReference>
<dbReference type="Proteomes" id="UP000595703">
    <property type="component" value="Chromosome"/>
</dbReference>
<evidence type="ECO:0000256" key="1">
    <source>
        <dbReference type="ARBA" id="ARBA00001957"/>
    </source>
</evidence>
<evidence type="ECO:0000259" key="9">
    <source>
        <dbReference type="PROSITE" id="PS50075"/>
    </source>
</evidence>
<dbReference type="InterPro" id="IPR032821">
    <property type="entry name" value="PKS_assoc"/>
</dbReference>
<name>A0A7U3VSS4_9ACTN</name>
<reference evidence="11 12" key="4">
    <citation type="journal article" date="2020" name="Sci. Rep.">
        <title>beta-carboline chemical signals induce reveromycin production through a LuxR family regulator in Streptomyces sp. SN-593.</title>
        <authorList>
            <person name="Panthee S."/>
            <person name="Kito N."/>
            <person name="Hayashi T."/>
            <person name="Shimizu T."/>
            <person name="Ishikawa J."/>
            <person name="Hamamoto H."/>
            <person name="Osada H."/>
            <person name="Takahashi S."/>
        </authorList>
    </citation>
    <scope>NUCLEOTIDE SEQUENCE [LARGE SCALE GENOMIC DNA]</scope>
    <source>
        <strain evidence="11 12">SN-593</strain>
    </source>
</reference>
<dbReference type="PROSITE" id="PS00012">
    <property type="entry name" value="PHOSPHOPANTETHEINE"/>
    <property type="match status" value="2"/>
</dbReference>
<dbReference type="Pfam" id="PF00550">
    <property type="entry name" value="PP-binding"/>
    <property type="match status" value="2"/>
</dbReference>
<dbReference type="FunFam" id="1.10.1200.10:FF:000007">
    <property type="entry name" value="Probable polyketide synthase pks17"/>
    <property type="match status" value="2"/>
</dbReference>
<dbReference type="InterPro" id="IPR014043">
    <property type="entry name" value="Acyl_transferase_dom"/>
</dbReference>
<feature type="domain" description="Carrier" evidence="9">
    <location>
        <begin position="1500"/>
        <end position="1575"/>
    </location>
</feature>
<dbReference type="Gene3D" id="3.40.47.10">
    <property type="match status" value="2"/>
</dbReference>
<dbReference type="InterPro" id="IPR016036">
    <property type="entry name" value="Malonyl_transacylase_ACP-bd"/>
</dbReference>
<evidence type="ECO:0000256" key="2">
    <source>
        <dbReference type="ARBA" id="ARBA00022450"/>
    </source>
</evidence>
<dbReference type="InterPro" id="IPR009081">
    <property type="entry name" value="PP-bd_ACP"/>
</dbReference>
<dbReference type="SMART" id="SM00822">
    <property type="entry name" value="PKS_KR"/>
    <property type="match status" value="2"/>
</dbReference>
<feature type="compositionally biased region" description="Basic and acidic residues" evidence="8">
    <location>
        <begin position="2044"/>
        <end position="2063"/>
    </location>
</feature>
<keyword evidence="7" id="KW-0012">Acyltransferase</keyword>
<dbReference type="InterPro" id="IPR001227">
    <property type="entry name" value="Ac_transferase_dom_sf"/>
</dbReference>
<evidence type="ECO:0000256" key="4">
    <source>
        <dbReference type="ARBA" id="ARBA00022679"/>
    </source>
</evidence>
<feature type="region of interest" description="Disordered" evidence="8">
    <location>
        <begin position="2022"/>
        <end position="2077"/>
    </location>
</feature>
<dbReference type="PROSITE" id="PS52004">
    <property type="entry name" value="KS3_2"/>
    <property type="match status" value="2"/>
</dbReference>
<dbReference type="InterPro" id="IPR015083">
    <property type="entry name" value="NorB/c/GfsB-D-like_docking"/>
</dbReference>
<dbReference type="Gene3D" id="1.10.1200.10">
    <property type="entry name" value="ACP-like"/>
    <property type="match status" value="2"/>
</dbReference>
<dbReference type="InterPro" id="IPR036291">
    <property type="entry name" value="NAD(P)-bd_dom_sf"/>
</dbReference>
<dbReference type="InterPro" id="IPR013968">
    <property type="entry name" value="PKS_KR"/>
</dbReference>
<dbReference type="InterPro" id="IPR016039">
    <property type="entry name" value="Thiolase-like"/>
</dbReference>
<feature type="compositionally biased region" description="Low complexity" evidence="8">
    <location>
        <begin position="491"/>
        <end position="503"/>
    </location>
</feature>
<protein>
    <submittedName>
        <fullName evidence="11">Putative modular polyketide synthase</fullName>
    </submittedName>
</protein>
<dbReference type="PANTHER" id="PTHR43775">
    <property type="entry name" value="FATTY ACID SYNTHASE"/>
    <property type="match status" value="1"/>
</dbReference>
<dbReference type="SMART" id="SM01294">
    <property type="entry name" value="PKS_PP_betabranch"/>
    <property type="match status" value="2"/>
</dbReference>
<evidence type="ECO:0000256" key="8">
    <source>
        <dbReference type="SAM" id="MobiDB-lite"/>
    </source>
</evidence>
<evidence type="ECO:0000259" key="10">
    <source>
        <dbReference type="PROSITE" id="PS52004"/>
    </source>
</evidence>
<dbReference type="SUPFAM" id="SSF55048">
    <property type="entry name" value="Probable ACP-binding domain of malonyl-CoA ACP transacylase"/>
    <property type="match status" value="2"/>
</dbReference>
<dbReference type="PROSITE" id="PS50075">
    <property type="entry name" value="CARRIER"/>
    <property type="match status" value="2"/>
</dbReference>
<feature type="compositionally biased region" description="Acidic residues" evidence="8">
    <location>
        <begin position="3275"/>
        <end position="3293"/>
    </location>
</feature>
<dbReference type="CDD" id="cd00833">
    <property type="entry name" value="PKS"/>
    <property type="match status" value="2"/>
</dbReference>
<dbReference type="Pfam" id="PF16197">
    <property type="entry name" value="KAsynt_C_assoc"/>
    <property type="match status" value="1"/>
</dbReference>
<dbReference type="GO" id="GO:0004312">
    <property type="term" value="F:fatty acid synthase activity"/>
    <property type="evidence" value="ECO:0007669"/>
    <property type="project" value="TreeGrafter"/>
</dbReference>
<keyword evidence="5" id="KW-0045">Antibiotic biosynthesis</keyword>
<reference evidence="11 12" key="3">
    <citation type="journal article" date="2011" name="Nat. Chem. Biol.">
        <title>Reveromycin A biosynthesis uses RevG and RevJ for stereospecific spiroacetal formation.</title>
        <authorList>
            <person name="Takahashi S."/>
            <person name="Toyoda A."/>
            <person name="Sekiyama Y."/>
            <person name="Takagi H."/>
            <person name="Nogawa T."/>
            <person name="Uramoto M."/>
            <person name="Suzuki R."/>
            <person name="Koshino H."/>
            <person name="Kumano T."/>
            <person name="Panthee S."/>
            <person name="Dairi T."/>
            <person name="Ishikawa J."/>
            <person name="Ikeda H."/>
            <person name="Sakaki Y."/>
            <person name="Osada H."/>
        </authorList>
    </citation>
    <scope>NUCLEOTIDE SEQUENCE [LARGE SCALE GENOMIC DNA]</scope>
    <source>
        <strain evidence="11 12">SN-593</strain>
    </source>
</reference>
<dbReference type="EMBL" id="AP018365">
    <property type="protein sequence ID" value="BBB02253.1"/>
    <property type="molecule type" value="Genomic_DNA"/>
</dbReference>
<keyword evidence="2" id="KW-0596">Phosphopantetheine</keyword>
<dbReference type="CDD" id="cd08952">
    <property type="entry name" value="KR_1_SDR_x"/>
    <property type="match status" value="2"/>
</dbReference>
<dbReference type="Pfam" id="PF00698">
    <property type="entry name" value="Acyl_transf_1"/>
    <property type="match status" value="2"/>
</dbReference>
<feature type="compositionally biased region" description="Gly residues" evidence="8">
    <location>
        <begin position="480"/>
        <end position="490"/>
    </location>
</feature>
<sequence>MANEEALRDYLKWVTTNLHETREHLREVEERRHEPLAIVGMSCRLPGGVHDPEGLWELVASGTDAVAALPTDRGWDLVEELYGLEPDPEGRRQGGFVHDATEFDAGFFGISPREAQAMDPQQRLLLEVSWEALERAGLDPRTLRGSRTGVYAGASFSGYGLALAILSGGDGGSDGFGLTGQAGSAISGRVSYVLGLEGPAVTIDTACSSSLVALHLACQAVRDGECDMALAGGVAVMADPGAYAEFGKQGGMAADGRCKSFADSADGIGWAEGAGIVVVERLSDARRHGHRVLALVAGSAVNQDGASNGLTAPNGPAQQRVIRAALANARLGADQVDAVEAHGTGTTLGDPIEAQALLATYGQGRPEDSPLWLGSVKSNIGHAQAAAGVTGVIKMVQALRHAALPGTLHVDEPSSHVDWSAGSVSLLSGLAEPMPWPETDHPKRAGVSAFGVSGTNAHVILEEAPAPGSDDDEGSDDDGVGSGESSGEGSGAPEAHAVEAAAADGGGRPERSPEVLGGAGGPAATVAWPVSGRTSAALLAQAARLRAFALERPDVAAADVAWSLATTRSAFEHRAVVTGTGHGELLAGLAAVAAGEPAADVVSGELPGTDPGRVVFVFPGQGSQWVGMGAELAGVSPVFGARLAECETALAPFVDWSLREVLAGGSGAPGFNRVDVVQPALWAVMVSLAAVWEAAGVAPDAVVGHSQGEIAAAVVAGVLSLEDGARVVALRSQALRGLAGRGGMLSIAAGEAAVRDRIASYGERVSVAALNGPAATVVSGEPVALEELAAACEADGVRARVLPVDYASHSPQVEELEAGIRSALAGVAPRVGRVPVVSSLTGGVIDGSAMDAGYWYDSLRATVRFSDAVTALAGEGHSVFVETSPHPVLTAAVTDTVEAAVPEGDGPGEGGGPVVTGTLRRDEGGAARLLASFAEAYVRGVAVDWSAVLPAGERVDLPTYAFQRQRYWPKGALEGGALAGARARDATGSWWYRESWVPVSGSGRASLTGTWLVVTTGAGPQEPVGACTRALAAAGAEVAVVETGTGDVTRAQLARLVAESAGREVAGVVSLLALDEEPRKDLPLVSRGLAGSLALVQALGDAGIGAPLWMVTSGAVAPAGTGAARHLVQAQTWGLGRVAGLEHPDRWGGLIDLPQEWDEAAAERFAFALAGSGEDELAIRPSGVLARRLVRASPPRRPERPWTPSGTVLVTGASGAIGPHLAHWLAGRGAPRLVLTTRRGANVAGMGALAAGLAEAGSDVGVLACDVSRRDQVAGLLERIGSGGPRLSAVVHAAVAGDLMSLEATGTEDLAVALGGKVAGARWLDELTADAGLDAFVLFSSIAATWGSSEHAAYAAANAHLDVLAGHRRARGLPATTVAWGVWDAGEWVGQDAGLPSSISPARLRRQGMRFLDPALALDALDRAIGAREPFVAVADVDWARFVPVFTAARRWRLLDVLADEVARQDRAGTSADADGPADQAGPSGLAGLVAGLDAAGRERAVVELVRSHAAAVLGHENASEVGAGRAFRDLGFDSLTAVELRTRINGATGLRLPSTVVFDYPSPRILARHVLSFLPGGGEQGAVSGADAPAAGRPDDDPVVVTGMGCRLPGGVTSPDLLWDLLAAGGDATGEFPADRGWDLDRLLGSGPDRAGTSSVSRGGFVTGVADFDPGFFGISPREALTMDPQQRLLLEVSWEALERAGIDPTTLRGRSVGVFAGATASGYAGAVGQEGAEGHLVTGNALSVISGRVSYVLGLEGPAVTLDTACSSSLVALHLAAQAVRAGECSMALAGGVTVITSPEEFVGFTQQGALAADGRCKAFAEGADGMALAEGAGMVVVERLSDARRAGRTVLAVVAGSAVNQDGASNGLTAPNGPSQQRVIRAALAGAGLSAGQVDVVEAHGTGTELGDPIEAQALLATYGRQRTPERPLWLGSVKSNIGHAQQAAGIAGVIKAVLALTHQVVPATLHADEPSTHVDWEDGQVRLATEPVAWPAVPGGEPRRAGVSAFGISGTNAHVILQEPPTASGPDDTGTGAPLPYREGAADGGRDSGDTRVATDRGAGRTAQDRPGPAEPVLAPDVELSAWTISARTGQALAGQAGRLREHLAARPEPAPADVAWSLATTRSLFEHRAVVTAAGRRDLLAALASVAVGEPAAGVVAGAAPVDGDPGRVVFVFPGHGSQWAGMGRELAAASPLFAARLAECGRALAPHTTWTLDDLTAGRVDLEREDVLQPVLWAVTVSLAALWQAAGVVPDAVLGHSQGEIAAATVAGILSLDDAALLVARRSRALTALSGRGGMLSIAEPEQDVLARLEPYAGRVGVSVVNSPAATVVSGDLDALTALEAACAADAVRTQRVPIDYASHSAAVEPVADRLLADLAPLTPAAGDIPMISATTAEPVDGTTLDAAYWYASLRAPVRFADAVTALAATGHGVYVEVSPHPVLVGAISSTVEDTAGGPAPVVTGTLRRDAGGPARLLASLAAAHVRGVPVDWTAVLPAGRRVELPTYAFQRQAFWPEPAPDRSTVAAPGTGSPAETAFWAAVEDGDPHALAAALHLDTGGAVDADRPLREALPALAAWRRRERSQALTAGWRYRVAWTVVPETAPGSGPAPSQLNGRWLAVVPAGHGGSELVRRCVAALAVHGAEIEAVEVPVSEVDRSALATRLGAIARGPASAGEFGGSGSGTEEGPRVAAPVAGVVSFLALDGQPTAHHPAVTRGLATSQTLVQALGDADVTAPLWLVTSGAVATHPHTTGPHTTGPAHQPDPARTTRLDTDLDADPAIDPVQAQLWGLGRVVALEHPDRWGGLVDLPAEPDDLTGARLAAVLATGTEDQVAIRPTATLARRVTAAGPSRAARPWRPDGTVLITGGTGGIGAQVARWAAGRGPADLVLTSRSGPAADGAADLAAGLAQDGTSVQVLACDIARRSQATGLLDRIALDGTPLRAVLHAAGTGQSTALDDTTVDELADVLAAKVAGAAHLDDLTRTLDLDRFVLFSSISATWGSGRQPGYAAANAYLDALTEQRRSRGQAAQCVAWGLWDGAGMGAHDSRDWLERSGLRPMAPELAVAALAQAIDGDEGPITVADVDWNRFAPAFTLRRPSPLLGDLPQVRQALTADPAAPGTGAAIQQAAAELAARLTRLNPADQDRTLADLVRAEAAAVLGHPGPEAVHPGRPFRDLGIDSLTAVELRDRLGAATGLRLPSTLVFDHPTAADIATLLRRELTGAGTEDASALAELERLESALRSGPRDGAERSAVVERLEELLLDLRAGDEDDPTAAGEDLDLASDDEMFELVEKELGAPESD</sequence>
<dbReference type="Gene3D" id="3.30.70.3290">
    <property type="match status" value="2"/>
</dbReference>
<evidence type="ECO:0000256" key="5">
    <source>
        <dbReference type="ARBA" id="ARBA00023194"/>
    </source>
</evidence>
<evidence type="ECO:0000256" key="6">
    <source>
        <dbReference type="ARBA" id="ARBA00023268"/>
    </source>
</evidence>
<dbReference type="GO" id="GO:0031177">
    <property type="term" value="F:phosphopantetheine binding"/>
    <property type="evidence" value="ECO:0007669"/>
    <property type="project" value="InterPro"/>
</dbReference>
<dbReference type="SUPFAM" id="SSF51735">
    <property type="entry name" value="NAD(P)-binding Rossmann-fold domains"/>
    <property type="match status" value="4"/>
</dbReference>
<feature type="region of interest" description="Disordered" evidence="8">
    <location>
        <begin position="464"/>
        <end position="521"/>
    </location>
</feature>
<dbReference type="InterPro" id="IPR036736">
    <property type="entry name" value="ACP-like_sf"/>
</dbReference>
<dbReference type="PANTHER" id="PTHR43775:SF51">
    <property type="entry name" value="INACTIVE PHENOLPHTHIOCEROL SYNTHESIS POLYKETIDE SYNTHASE TYPE I PKS1-RELATED"/>
    <property type="match status" value="1"/>
</dbReference>
<feature type="domain" description="Ketosynthase family 3 (KS3)" evidence="10">
    <location>
        <begin position="1597"/>
        <end position="2023"/>
    </location>
</feature>
<feature type="domain" description="Ketosynthase family 3 (KS3)" evidence="10">
    <location>
        <begin position="33"/>
        <end position="463"/>
    </location>
</feature>
<dbReference type="InterPro" id="IPR016035">
    <property type="entry name" value="Acyl_Trfase/lysoPLipase"/>
</dbReference>
<proteinExistence type="predicted"/>
<dbReference type="Pfam" id="PF22621">
    <property type="entry name" value="CurL-like_PKS_C"/>
    <property type="match status" value="2"/>
</dbReference>
<dbReference type="Gene3D" id="3.40.50.11460">
    <property type="match status" value="1"/>
</dbReference>
<keyword evidence="3" id="KW-0597">Phosphoprotein</keyword>
<dbReference type="SMART" id="SM00827">
    <property type="entry name" value="PKS_AT"/>
    <property type="match status" value="2"/>
</dbReference>
<dbReference type="Pfam" id="PF08659">
    <property type="entry name" value="KR"/>
    <property type="match status" value="2"/>
</dbReference>
<dbReference type="InterPro" id="IPR006162">
    <property type="entry name" value="Ppantetheine_attach_site"/>
</dbReference>
<dbReference type="RefSeq" id="WP_202238202.1">
    <property type="nucleotide sequence ID" value="NZ_AP018365.1"/>
</dbReference>
<dbReference type="FunFam" id="3.40.366.10:FF:000002">
    <property type="entry name" value="Probable polyketide synthase 2"/>
    <property type="match status" value="2"/>
</dbReference>
<feature type="region of interest" description="Disordered" evidence="8">
    <location>
        <begin position="2750"/>
        <end position="2781"/>
    </location>
</feature>
<dbReference type="PROSITE" id="PS00606">
    <property type="entry name" value="KS3_1"/>
    <property type="match status" value="2"/>
</dbReference>
<dbReference type="Pfam" id="PF02801">
    <property type="entry name" value="Ketoacyl-synt_C"/>
    <property type="match status" value="2"/>
</dbReference>
<dbReference type="GO" id="GO:0006633">
    <property type="term" value="P:fatty acid biosynthetic process"/>
    <property type="evidence" value="ECO:0007669"/>
    <property type="project" value="InterPro"/>
</dbReference>
<dbReference type="Pfam" id="PF18369">
    <property type="entry name" value="PKS_DE"/>
    <property type="match status" value="1"/>
</dbReference>
<reference evidence="11 12" key="1">
    <citation type="journal article" date="2010" name="J. Bacteriol.">
        <title>Biochemical characterization of a novel indole prenyltransferase from Streptomyces sp. SN-593.</title>
        <authorList>
            <person name="Takahashi S."/>
            <person name="Takagi H."/>
            <person name="Toyoda A."/>
            <person name="Uramoto M."/>
            <person name="Nogawa T."/>
            <person name="Ueki M."/>
            <person name="Sakaki Y."/>
            <person name="Osada H."/>
        </authorList>
    </citation>
    <scope>NUCLEOTIDE SEQUENCE [LARGE SCALE GENOMIC DNA]</scope>
    <source>
        <strain evidence="11 12">SN-593</strain>
    </source>
</reference>
<dbReference type="GO" id="GO:0004315">
    <property type="term" value="F:3-oxoacyl-[acyl-carrier-protein] synthase activity"/>
    <property type="evidence" value="ECO:0007669"/>
    <property type="project" value="InterPro"/>
</dbReference>
<dbReference type="Pfam" id="PF08990">
    <property type="entry name" value="Docking"/>
    <property type="match status" value="1"/>
</dbReference>
<evidence type="ECO:0000256" key="3">
    <source>
        <dbReference type="ARBA" id="ARBA00022553"/>
    </source>
</evidence>
<dbReference type="SUPFAM" id="SSF53901">
    <property type="entry name" value="Thiolase-like"/>
    <property type="match status" value="2"/>
</dbReference>
<keyword evidence="12" id="KW-1185">Reference proteome</keyword>
<accession>A0A7U3VSS4</accession>
<dbReference type="SUPFAM" id="SSF52151">
    <property type="entry name" value="FabD/lysophospholipase-like"/>
    <property type="match status" value="2"/>
</dbReference>
<keyword evidence="6" id="KW-0511">Multifunctional enzyme</keyword>
<evidence type="ECO:0000256" key="7">
    <source>
        <dbReference type="ARBA" id="ARBA00023315"/>
    </source>
</evidence>
<dbReference type="InterPro" id="IPR020841">
    <property type="entry name" value="PKS_Beta-ketoAc_synthase_dom"/>
</dbReference>
<dbReference type="Gene3D" id="3.40.366.10">
    <property type="entry name" value="Malonyl-Coenzyme A Acyl Carrier Protein, domain 2"/>
    <property type="match status" value="2"/>
</dbReference>
<dbReference type="SMART" id="SM00823">
    <property type="entry name" value="PKS_PP"/>
    <property type="match status" value="2"/>
</dbReference>
<dbReference type="KEGG" id="arev:RVR_10070"/>
<dbReference type="InterPro" id="IPR057326">
    <property type="entry name" value="KR_dom"/>
</dbReference>
<evidence type="ECO:0000313" key="12">
    <source>
        <dbReference type="Proteomes" id="UP000595703"/>
    </source>
</evidence>
<dbReference type="SUPFAM" id="SSF47336">
    <property type="entry name" value="ACP-like"/>
    <property type="match status" value="2"/>
</dbReference>
<dbReference type="GO" id="GO:0033068">
    <property type="term" value="P:macrolide biosynthetic process"/>
    <property type="evidence" value="ECO:0007669"/>
    <property type="project" value="UniProtKB-ARBA"/>
</dbReference>
<reference evidence="11 12" key="2">
    <citation type="journal article" date="2011" name="J. Antibiot.">
        <title>Furaquinocins I and J: novel polyketide isoprenoid hybrid compounds from Streptomyces reveromyceticus SN-593.</title>
        <authorList>
            <person name="Panthee S."/>
            <person name="Takahashi S."/>
            <person name="Takagi H."/>
            <person name="Nogawa T."/>
            <person name="Oowada E."/>
            <person name="Uramoto M."/>
            <person name="Osada H."/>
        </authorList>
    </citation>
    <scope>NUCLEOTIDE SEQUENCE [LARGE SCALE GENOMIC DNA]</scope>
    <source>
        <strain evidence="11 12">SN-593</strain>
    </source>
</reference>
<gene>
    <name evidence="11" type="ORF">RVR_10070</name>
</gene>
<dbReference type="InterPro" id="IPR020806">
    <property type="entry name" value="PKS_PP-bd"/>
</dbReference>
<feature type="region of interest" description="Disordered" evidence="8">
    <location>
        <begin position="3272"/>
        <end position="3293"/>
    </location>
</feature>
<dbReference type="Gene3D" id="3.40.50.720">
    <property type="entry name" value="NAD(P)-binding Rossmann-like Domain"/>
    <property type="match status" value="2"/>
</dbReference>
<dbReference type="InterPro" id="IPR014030">
    <property type="entry name" value="Ketoacyl_synth_N"/>
</dbReference>
<dbReference type="InterPro" id="IPR014031">
    <property type="entry name" value="Ketoacyl_synth_C"/>
</dbReference>
<comment type="cofactor">
    <cofactor evidence="1">
        <name>pantetheine 4'-phosphate</name>
        <dbReference type="ChEBI" id="CHEBI:47942"/>
    </cofactor>
</comment>
<dbReference type="InterPro" id="IPR018201">
    <property type="entry name" value="Ketoacyl_synth_AS"/>
</dbReference>
<feature type="domain" description="Carrier" evidence="9">
    <location>
        <begin position="3151"/>
        <end position="3226"/>
    </location>
</feature>
<keyword evidence="4" id="KW-0808">Transferase</keyword>
<dbReference type="Gene3D" id="6.10.140.1830">
    <property type="match status" value="1"/>
</dbReference>
<dbReference type="InterPro" id="IPR050091">
    <property type="entry name" value="PKS_NRPS_Biosynth_Enz"/>
</dbReference>
<dbReference type="InterPro" id="IPR041618">
    <property type="entry name" value="PKS_DE"/>
</dbReference>
<evidence type="ECO:0000313" key="11">
    <source>
        <dbReference type="EMBL" id="BBB02253.1"/>
    </source>
</evidence>
<feature type="compositionally biased region" description="Acidic residues" evidence="8">
    <location>
        <begin position="469"/>
        <end position="479"/>
    </location>
</feature>
<feature type="compositionally biased region" description="Low complexity" evidence="8">
    <location>
        <begin position="2750"/>
        <end position="2770"/>
    </location>
</feature>
<dbReference type="SMART" id="SM00825">
    <property type="entry name" value="PKS_KS"/>
    <property type="match status" value="2"/>
</dbReference>
<dbReference type="Pfam" id="PF00109">
    <property type="entry name" value="ketoacyl-synt"/>
    <property type="match status" value="2"/>
</dbReference>
<organism evidence="11 12">
    <name type="scientific">Actinacidiphila reveromycinica</name>
    <dbReference type="NCBI Taxonomy" id="659352"/>
    <lineage>
        <taxon>Bacteria</taxon>
        <taxon>Bacillati</taxon>
        <taxon>Actinomycetota</taxon>
        <taxon>Actinomycetes</taxon>
        <taxon>Kitasatosporales</taxon>
        <taxon>Streptomycetaceae</taxon>
        <taxon>Actinacidiphila</taxon>
    </lineage>
</organism>